<dbReference type="PANTHER" id="PTHR13007">
    <property type="entry name" value="PRE-MRNA SPLICING FACTOR-RELATED"/>
    <property type="match status" value="1"/>
</dbReference>
<evidence type="ECO:0000256" key="1">
    <source>
        <dbReference type="ARBA" id="ARBA00004123"/>
    </source>
</evidence>
<feature type="compositionally biased region" description="Basic and acidic residues" evidence="8">
    <location>
        <begin position="24"/>
        <end position="51"/>
    </location>
</feature>
<dbReference type="Proteomes" id="UP001165122">
    <property type="component" value="Unassembled WGS sequence"/>
</dbReference>
<keyword evidence="4" id="KW-0507">mRNA processing</keyword>
<dbReference type="InterPro" id="IPR036285">
    <property type="entry name" value="PRP4-like_sf"/>
</dbReference>
<dbReference type="EMBL" id="BRXW01000289">
    <property type="protein sequence ID" value="GMI17374.1"/>
    <property type="molecule type" value="Genomic_DNA"/>
</dbReference>
<feature type="region of interest" description="Disordered" evidence="8">
    <location>
        <begin position="151"/>
        <end position="171"/>
    </location>
</feature>
<evidence type="ECO:0000256" key="6">
    <source>
        <dbReference type="ARBA" id="ARBA00023187"/>
    </source>
</evidence>
<evidence type="ECO:0000313" key="11">
    <source>
        <dbReference type="Proteomes" id="UP001165122"/>
    </source>
</evidence>
<comment type="subcellular location">
    <subcellularLocation>
        <location evidence="1">Nucleus</location>
    </subcellularLocation>
</comment>
<dbReference type="OrthoDB" id="10261918at2759"/>
<feature type="compositionally biased region" description="Basic and acidic residues" evidence="8">
    <location>
        <begin position="151"/>
        <end position="166"/>
    </location>
</feature>
<dbReference type="PANTHER" id="PTHR13007:SF19">
    <property type="entry name" value="PRE-MRNA-SPLICING FACTOR 18"/>
    <property type="match status" value="1"/>
</dbReference>
<evidence type="ECO:0000256" key="4">
    <source>
        <dbReference type="ARBA" id="ARBA00022664"/>
    </source>
</evidence>
<dbReference type="Gene3D" id="4.10.280.110">
    <property type="entry name" value="Pre-mRNA processing factor 4 domain"/>
    <property type="match status" value="1"/>
</dbReference>
<dbReference type="InterPro" id="IPR004098">
    <property type="entry name" value="Prp18"/>
</dbReference>
<evidence type="ECO:0000259" key="9">
    <source>
        <dbReference type="Pfam" id="PF02840"/>
    </source>
</evidence>
<dbReference type="InterPro" id="IPR039979">
    <property type="entry name" value="PRPF18"/>
</dbReference>
<feature type="region of interest" description="Disordered" evidence="8">
    <location>
        <begin position="1"/>
        <end position="76"/>
    </location>
</feature>
<evidence type="ECO:0000256" key="8">
    <source>
        <dbReference type="SAM" id="MobiDB-lite"/>
    </source>
</evidence>
<dbReference type="SUPFAM" id="SSF158230">
    <property type="entry name" value="PRP4-like"/>
    <property type="match status" value="1"/>
</dbReference>
<evidence type="ECO:0000256" key="5">
    <source>
        <dbReference type="ARBA" id="ARBA00022728"/>
    </source>
</evidence>
<keyword evidence="7" id="KW-0539">Nucleus</keyword>
<dbReference type="AlphaFoldDB" id="A0A9W7KZS9"/>
<keyword evidence="11" id="KW-1185">Reference proteome</keyword>
<accession>A0A9W7KZS9</accession>
<dbReference type="Gene3D" id="1.20.940.10">
    <property type="entry name" value="Functional domain of the splicing factor Prp18"/>
    <property type="match status" value="1"/>
</dbReference>
<dbReference type="SUPFAM" id="SSF47938">
    <property type="entry name" value="Functional domain of the splicing factor Prp18"/>
    <property type="match status" value="1"/>
</dbReference>
<comment type="caution">
    <text evidence="10">The sequence shown here is derived from an EMBL/GenBank/DDBJ whole genome shotgun (WGS) entry which is preliminary data.</text>
</comment>
<comment type="similarity">
    <text evidence="2">Belongs to the PRP18 family.</text>
</comment>
<gene>
    <name evidence="10" type="ORF">TrLO_g9359</name>
</gene>
<dbReference type="GO" id="GO:0000350">
    <property type="term" value="P:generation of catalytic spliceosome for second transesterification step"/>
    <property type="evidence" value="ECO:0007669"/>
    <property type="project" value="TreeGrafter"/>
</dbReference>
<proteinExistence type="inferred from homology"/>
<evidence type="ECO:0000256" key="3">
    <source>
        <dbReference type="ARBA" id="ARBA00018242"/>
    </source>
</evidence>
<sequence length="335" mass="38389">MDLASLAASFPKKGLGSKKKRYRKQGEIRSEKEKEEDGTKRRKTDEPKEDSIVVSKSKVDAPTVTPKPEETPTLDLKQTHALLRSHSLPVTLFGETPSQVQTRLQTYLSELKKNSGDSEFRQRLGGLFTSEESDRGRREYVVGGEELQHEEKEYVEPIKEEKKEEEVEKEEEDESTWDANKIIYYYFKRLLKSWEADLAKRPGSEAMTSKGKMEKITFNQCKDYIKPLFKQLRAGTLEEAMEKSIMKIVEFCKAGEFVQANDCYIDIAIGRAAWPIGVTMVGIHARAGREKLAENKVAHVMNSEMSRKYLTSVKRLMSYEQGRRGDVDPSKKVQF</sequence>
<dbReference type="GO" id="GO:0005682">
    <property type="term" value="C:U5 snRNP"/>
    <property type="evidence" value="ECO:0007669"/>
    <property type="project" value="TreeGrafter"/>
</dbReference>
<keyword evidence="5" id="KW-0747">Spliceosome</keyword>
<evidence type="ECO:0000256" key="7">
    <source>
        <dbReference type="ARBA" id="ARBA00023242"/>
    </source>
</evidence>
<name>A0A9W7KZS9_9STRA</name>
<protein>
    <recommendedName>
        <fullName evidence="3">Pre-mRNA-splicing factor 18</fullName>
    </recommendedName>
</protein>
<dbReference type="GO" id="GO:0046540">
    <property type="term" value="C:U4/U6 x U5 tri-snRNP complex"/>
    <property type="evidence" value="ECO:0007669"/>
    <property type="project" value="TreeGrafter"/>
</dbReference>
<keyword evidence="6" id="KW-0508">mRNA splicing</keyword>
<evidence type="ECO:0000313" key="10">
    <source>
        <dbReference type="EMBL" id="GMI17374.1"/>
    </source>
</evidence>
<organism evidence="10 11">
    <name type="scientific">Triparma laevis f. longispina</name>
    <dbReference type="NCBI Taxonomy" id="1714387"/>
    <lineage>
        <taxon>Eukaryota</taxon>
        <taxon>Sar</taxon>
        <taxon>Stramenopiles</taxon>
        <taxon>Ochrophyta</taxon>
        <taxon>Bolidophyceae</taxon>
        <taxon>Parmales</taxon>
        <taxon>Triparmaceae</taxon>
        <taxon>Triparma</taxon>
    </lineage>
</organism>
<dbReference type="Pfam" id="PF02840">
    <property type="entry name" value="Prp18"/>
    <property type="match status" value="1"/>
</dbReference>
<evidence type="ECO:0000256" key="2">
    <source>
        <dbReference type="ARBA" id="ARBA00008137"/>
    </source>
</evidence>
<feature type="domain" description="Prp18" evidence="9">
    <location>
        <begin position="185"/>
        <end position="323"/>
    </location>
</feature>
<dbReference type="GO" id="GO:0071021">
    <property type="term" value="C:U2-type post-spliceosomal complex"/>
    <property type="evidence" value="ECO:0007669"/>
    <property type="project" value="TreeGrafter"/>
</dbReference>
<reference evidence="11" key="1">
    <citation type="journal article" date="2023" name="Commun. Biol.">
        <title>Genome analysis of Parmales, the sister group of diatoms, reveals the evolutionary specialization of diatoms from phago-mixotrophs to photoautotrophs.</title>
        <authorList>
            <person name="Ban H."/>
            <person name="Sato S."/>
            <person name="Yoshikawa S."/>
            <person name="Yamada K."/>
            <person name="Nakamura Y."/>
            <person name="Ichinomiya M."/>
            <person name="Sato N."/>
            <person name="Blanc-Mathieu R."/>
            <person name="Endo H."/>
            <person name="Kuwata A."/>
            <person name="Ogata H."/>
        </authorList>
    </citation>
    <scope>NUCLEOTIDE SEQUENCE [LARGE SCALE GENOMIC DNA]</scope>
    <source>
        <strain evidence="11">NIES 3700</strain>
    </source>
</reference>